<dbReference type="SUPFAM" id="SSF56672">
    <property type="entry name" value="DNA/RNA polymerases"/>
    <property type="match status" value="1"/>
</dbReference>
<dbReference type="EMBL" id="CAWYQH010000024">
    <property type="protein sequence ID" value="CAK8675646.1"/>
    <property type="molecule type" value="Genomic_DNA"/>
</dbReference>
<accession>A0ABP0F8A8</accession>
<dbReference type="PRINTS" id="PR00867">
    <property type="entry name" value="DNAPOLG"/>
</dbReference>
<dbReference type="PANTHER" id="PTHR10267:SF0">
    <property type="entry name" value="DNA POLYMERASE SUBUNIT GAMMA-1"/>
    <property type="match status" value="1"/>
</dbReference>
<dbReference type="InterPro" id="IPR012337">
    <property type="entry name" value="RNaseH-like_sf"/>
</dbReference>
<keyword evidence="5" id="KW-0239">DNA-directed DNA polymerase</keyword>
<dbReference type="Gene3D" id="1.10.150.20">
    <property type="entry name" value="5' to 3' exonuclease, C-terminal subdomain"/>
    <property type="match status" value="1"/>
</dbReference>
<dbReference type="SUPFAM" id="SSF53098">
    <property type="entry name" value="Ribonuclease H-like"/>
    <property type="match status" value="1"/>
</dbReference>
<dbReference type="Pfam" id="PF18136">
    <property type="entry name" value="DNApol_Exo"/>
    <property type="match status" value="1"/>
</dbReference>
<comment type="caution">
    <text evidence="8">The sequence shown here is derived from an EMBL/GenBank/DDBJ whole genome shotgun (WGS) entry which is preliminary data.</text>
</comment>
<name>A0ABP0F8A8_CLALP</name>
<evidence type="ECO:0000256" key="6">
    <source>
        <dbReference type="ARBA" id="ARBA00031966"/>
    </source>
</evidence>
<dbReference type="Proteomes" id="UP001642483">
    <property type="component" value="Unassembled WGS sequence"/>
</dbReference>
<dbReference type="InterPro" id="IPR043502">
    <property type="entry name" value="DNA/RNA_pol_sf"/>
</dbReference>
<dbReference type="PANTHER" id="PTHR10267">
    <property type="entry name" value="DNA POLYMERASE SUBUNIT GAMMA-1"/>
    <property type="match status" value="1"/>
</dbReference>
<keyword evidence="4" id="KW-0548">Nucleotidyltransferase</keyword>
<dbReference type="InterPro" id="IPR001098">
    <property type="entry name" value="DNA-dir_DNA_pol_A_palm_dom"/>
</dbReference>
<dbReference type="PROSITE" id="PS00447">
    <property type="entry name" value="DNA_POLYMERASE_A"/>
    <property type="match status" value="1"/>
</dbReference>
<sequence length="1049" mass="119482">MTGICFRQSHCCRYISKQAWNKCAVRLYSASCRKKQNTFVDNTNNKNEPRYNPVGIQMLPEGLHRQIFKQSYVDGHLSLCQNDMLEECIKHLSKFELWGQEPEKLPDLNFKLPEIKGKNINEHFENIAKEQASSYALALHSFLSSNLPKMPKKDTWVKKRGWTKYVSKENGEFEIFSVDFPDSSVLVFDCEVLSSISDVPIIATAVSEDAWFSWTSQHLFDDKNDLGNNLDSLVPMEPRELAISDPKNTPKKLIVGHNVSYDRARIKEQYYPQATNVRFLDTMSMHIAISGFNSQQRSMSLSGKSATDQDENKKTTLSQSWVQAGSLNNLSDVHKFYCGNSLEKSIRDTFVKGNLSDVQIQFNELMAYCASDVYATYNVLRVLTPLFFEHFPHVVTFAGMLEMGSMYLPVNGNWNRYIRSCEDEYEGLTLELKRHLQGLMNDACHLIQNKNYENDKWLWDVNWNTQNIKLLKSPRKNFQLEPEKHIRKLKTFLSNSTTYALDELSQLGKSCEPNYCYKHNNPNSIVNKLRITANRLPKVRTHMPGCPKWYSELCFKENDAEWSLDASKLSTLTRMTPKLLRMTWLGYPLHYQEKLGWGYLVPQTEEKALLSKLIDSDEAENTLQEINQNGNGFSETGVIHTPAENVQGLPNNDFFHKLPHKNGIENNVGSPLSHDFIGHIETGFLSSADSASAMRCLEINKMCSYWRSSQNRILSQMRINLTESVLPSSITQDASYNKELDCGAIVPQAAVCGTVSRRAVERTWLTASNIQPDRIGSELKCMVQAPPGFKFVGADVDSEELWIASLFGDASFIGEHGCTALSWMTLRGNKRDGTDLHSKTAKTIGTSRNAAKVFNYARMYGAGKQSLLRAYMQNNKNVPKDVAAKKINDLYKMTKGQLKYKLSYDALWFVKKTNVSICPTAKRTGWASYEDVARIKAAASEKFGQFKSVNNNDLICGRKWDDGIESHMFNKLEQVATSKSPETPVLKCKITRSLLPSKVQSNFLPGRMNWVVQSSAVDYLHLLLVAMRWLINEYKLNARFLISIHDEFC</sequence>
<evidence type="ECO:0000256" key="3">
    <source>
        <dbReference type="ARBA" id="ARBA00022679"/>
    </source>
</evidence>
<evidence type="ECO:0000256" key="5">
    <source>
        <dbReference type="ARBA" id="ARBA00022932"/>
    </source>
</evidence>
<organism evidence="8 9">
    <name type="scientific">Clavelina lepadiformis</name>
    <name type="common">Light-bulb sea squirt</name>
    <name type="synonym">Ascidia lepadiformis</name>
    <dbReference type="NCBI Taxonomy" id="159417"/>
    <lineage>
        <taxon>Eukaryota</taxon>
        <taxon>Metazoa</taxon>
        <taxon>Chordata</taxon>
        <taxon>Tunicata</taxon>
        <taxon>Ascidiacea</taxon>
        <taxon>Aplousobranchia</taxon>
        <taxon>Clavelinidae</taxon>
        <taxon>Clavelina</taxon>
    </lineage>
</organism>
<evidence type="ECO:0000256" key="1">
    <source>
        <dbReference type="ARBA" id="ARBA00012417"/>
    </source>
</evidence>
<feature type="domain" description="DNA-directed DNA polymerase family A palm" evidence="7">
    <location>
        <begin position="776"/>
        <end position="1047"/>
    </location>
</feature>
<evidence type="ECO:0000256" key="2">
    <source>
        <dbReference type="ARBA" id="ARBA00015350"/>
    </source>
</evidence>
<dbReference type="InterPro" id="IPR019760">
    <property type="entry name" value="DNA-dir_DNA_pol_A_CS"/>
</dbReference>
<evidence type="ECO:0000313" key="8">
    <source>
        <dbReference type="EMBL" id="CAK8675646.1"/>
    </source>
</evidence>
<keyword evidence="3" id="KW-0808">Transferase</keyword>
<dbReference type="InterPro" id="IPR002297">
    <property type="entry name" value="DNA-dir_DNA_pol_A_mt"/>
</dbReference>
<evidence type="ECO:0000259" key="7">
    <source>
        <dbReference type="SMART" id="SM00482"/>
    </source>
</evidence>
<gene>
    <name evidence="8" type="ORF">CVLEPA_LOCUS5199</name>
</gene>
<dbReference type="InterPro" id="IPR041336">
    <property type="entry name" value="DNApol_Exo"/>
</dbReference>
<proteinExistence type="predicted"/>
<evidence type="ECO:0000313" key="9">
    <source>
        <dbReference type="Proteomes" id="UP001642483"/>
    </source>
</evidence>
<dbReference type="SMART" id="SM00482">
    <property type="entry name" value="POLAc"/>
    <property type="match status" value="1"/>
</dbReference>
<evidence type="ECO:0000256" key="4">
    <source>
        <dbReference type="ARBA" id="ARBA00022695"/>
    </source>
</evidence>
<dbReference type="Gene3D" id="3.30.420.390">
    <property type="match status" value="2"/>
</dbReference>
<protein>
    <recommendedName>
        <fullName evidence="2">DNA polymerase subunit gamma-1</fullName>
        <ecNumber evidence="1">2.7.7.7</ecNumber>
    </recommendedName>
    <alternativeName>
        <fullName evidence="6">Mitochondrial DNA polymerase catalytic subunit</fullName>
    </alternativeName>
</protein>
<reference evidence="8 9" key="1">
    <citation type="submission" date="2024-02" db="EMBL/GenBank/DDBJ databases">
        <authorList>
            <person name="Daric V."/>
            <person name="Darras S."/>
        </authorList>
    </citation>
    <scope>NUCLEOTIDE SEQUENCE [LARGE SCALE GENOMIC DNA]</scope>
</reference>
<dbReference type="EC" id="2.7.7.7" evidence="1"/>
<keyword evidence="9" id="KW-1185">Reference proteome</keyword>